<feature type="compositionally biased region" description="Low complexity" evidence="2">
    <location>
        <begin position="247"/>
        <end position="260"/>
    </location>
</feature>
<dbReference type="InterPro" id="IPR043128">
    <property type="entry name" value="Rev_trsase/Diguanyl_cyclase"/>
</dbReference>
<dbReference type="Pfam" id="PF03732">
    <property type="entry name" value="Retrotrans_gag"/>
    <property type="match status" value="1"/>
</dbReference>
<feature type="region of interest" description="Disordered" evidence="2">
    <location>
        <begin position="243"/>
        <end position="301"/>
    </location>
</feature>
<dbReference type="EC" id="2.7.7.-" evidence="4"/>
<comment type="caution">
    <text evidence="4">The sequence shown here is derived from an EMBL/GenBank/DDBJ whole genome shotgun (WGS) entry which is preliminary data.</text>
</comment>
<accession>A0A9K3MZH9</accession>
<dbReference type="Gene3D" id="3.10.10.10">
    <property type="entry name" value="HIV Type 1 Reverse Transcriptase, subunit A, domain 1"/>
    <property type="match status" value="1"/>
</dbReference>
<dbReference type="SUPFAM" id="SSF50630">
    <property type="entry name" value="Acid proteases"/>
    <property type="match status" value="1"/>
</dbReference>
<dbReference type="PANTHER" id="PTHR15503:SF45">
    <property type="entry name" value="RNA-DIRECTED DNA POLYMERASE HOMOLOG"/>
    <property type="match status" value="1"/>
</dbReference>
<reference evidence="4" key="2">
    <citation type="submission" date="2020-06" db="EMBL/GenBank/DDBJ databases">
        <title>Helianthus annuus Genome sequencing and assembly Release 2.</title>
        <authorList>
            <person name="Gouzy J."/>
            <person name="Langlade N."/>
            <person name="Munos S."/>
        </authorList>
    </citation>
    <scope>NUCLEOTIDE SEQUENCE</scope>
    <source>
        <tissue evidence="4">Leaves</tissue>
    </source>
</reference>
<dbReference type="SMART" id="SM00343">
    <property type="entry name" value="ZnF_C2HC"/>
    <property type="match status" value="2"/>
</dbReference>
<keyword evidence="4" id="KW-0378">Hydrolase</keyword>
<dbReference type="CDD" id="cd00303">
    <property type="entry name" value="retropepsin_like"/>
    <property type="match status" value="1"/>
</dbReference>
<dbReference type="InterPro" id="IPR036875">
    <property type="entry name" value="Znf_CCHC_sf"/>
</dbReference>
<dbReference type="Gene3D" id="2.40.70.10">
    <property type="entry name" value="Acid Proteases"/>
    <property type="match status" value="1"/>
</dbReference>
<evidence type="ECO:0000313" key="5">
    <source>
        <dbReference type="Proteomes" id="UP000215914"/>
    </source>
</evidence>
<dbReference type="GO" id="GO:0008270">
    <property type="term" value="F:zinc ion binding"/>
    <property type="evidence" value="ECO:0007669"/>
    <property type="project" value="UniProtKB-KW"/>
</dbReference>
<dbReference type="InterPro" id="IPR043502">
    <property type="entry name" value="DNA/RNA_pol_sf"/>
</dbReference>
<feature type="compositionally biased region" description="Polar residues" evidence="2">
    <location>
        <begin position="290"/>
        <end position="299"/>
    </location>
</feature>
<dbReference type="InterPro" id="IPR021109">
    <property type="entry name" value="Peptidase_aspartic_dom_sf"/>
</dbReference>
<dbReference type="PANTHER" id="PTHR15503">
    <property type="entry name" value="LDOC1 RELATED"/>
    <property type="match status" value="1"/>
</dbReference>
<dbReference type="AlphaFoldDB" id="A0A9K3MZH9"/>
<gene>
    <name evidence="4" type="ORF">HanXRQr2_Chr11g0484481</name>
</gene>
<dbReference type="Pfam" id="PF08284">
    <property type="entry name" value="RVP_2"/>
    <property type="match status" value="1"/>
</dbReference>
<evidence type="ECO:0000313" key="4">
    <source>
        <dbReference type="EMBL" id="KAF5781507.1"/>
    </source>
</evidence>
<dbReference type="SUPFAM" id="SSF57756">
    <property type="entry name" value="Retrovirus zinc finger-like domains"/>
    <property type="match status" value="1"/>
</dbReference>
<dbReference type="GO" id="GO:0003676">
    <property type="term" value="F:nucleic acid binding"/>
    <property type="evidence" value="ECO:0007669"/>
    <property type="project" value="InterPro"/>
</dbReference>
<feature type="domain" description="CCHC-type" evidence="3">
    <location>
        <begin position="386"/>
        <end position="401"/>
    </location>
</feature>
<dbReference type="InterPro" id="IPR032567">
    <property type="entry name" value="RTL1-rel"/>
</dbReference>
<keyword evidence="4" id="KW-0808">Transferase</keyword>
<dbReference type="Gene3D" id="3.30.70.270">
    <property type="match status" value="1"/>
</dbReference>
<dbReference type="InterPro" id="IPR000477">
    <property type="entry name" value="RT_dom"/>
</dbReference>
<evidence type="ECO:0000256" key="1">
    <source>
        <dbReference type="PROSITE-ProRule" id="PRU00047"/>
    </source>
</evidence>
<dbReference type="SUPFAM" id="SSF56672">
    <property type="entry name" value="DNA/RNA polymerases"/>
    <property type="match status" value="1"/>
</dbReference>
<dbReference type="GO" id="GO:0004523">
    <property type="term" value="F:RNA-DNA hybrid ribonuclease activity"/>
    <property type="evidence" value="ECO:0007669"/>
    <property type="project" value="UniProtKB-EC"/>
</dbReference>
<keyword evidence="4" id="KW-0548">Nucleotidyltransferase</keyword>
<evidence type="ECO:0000259" key="3">
    <source>
        <dbReference type="PROSITE" id="PS50158"/>
    </source>
</evidence>
<dbReference type="EC" id="3.1.26.4" evidence="4"/>
<dbReference type="CDD" id="cd01647">
    <property type="entry name" value="RT_LTR"/>
    <property type="match status" value="1"/>
</dbReference>
<dbReference type="GO" id="GO:0016779">
    <property type="term" value="F:nucleotidyltransferase activity"/>
    <property type="evidence" value="ECO:0007669"/>
    <property type="project" value="UniProtKB-KW"/>
</dbReference>
<proteinExistence type="predicted"/>
<evidence type="ECO:0000256" key="2">
    <source>
        <dbReference type="SAM" id="MobiDB-lite"/>
    </source>
</evidence>
<dbReference type="PROSITE" id="PS50158">
    <property type="entry name" value="ZF_CCHC"/>
    <property type="match status" value="1"/>
</dbReference>
<sequence>MSSSGSRQRLTRQEKRDRRLAAIISKTVAKAVSEVYENASKSSEESRTEISKDSRKAAFSFKQFKACGPKEFTGEDGPTAMFHWFDSVEVTLRQSGCPKHLRTLNATGVFQSRALDWWTAERNKRGNDAAYGLSWKELKAIMIEEFCPPHERQKLEDEFWEIKQKDGDNAALTARFKQLSIICSDQVKTSDQAIRKYIRALPYCVADFFHAAKPATIEETYLLAAEINDKRVKLGFWDKQTKSLHQATATPTDPPAQASKSSRRKKKHNNNSSSNKSCAAATTAAPLQSVPAQQQQHQRSAPVINAPPAKRAYTGPHPLCTTCSYHHPVGLASRFCTHCNLYGHFTANCRYGPRQTPAQATVNQALLPAPQGQPAAPAPTVNARVCFACGDPNHFANRCPNRVVKQEPQQQQQQQQPQQQPQAAHARTFNLNARQAQADNNMVNGTFLVNGIYASCLFDTGADNCFVSFEFEKLLSRKRSYLSSSFEVEVATGITIAVNSVLRDCTLELNNHIFPIDLIPMQLGSFDVIIGMDFLRENHAEVVCFEKMIRFSLANGDLLCVYGETTSKGLKLMSCIQASKYLRKEYRAFLANIIVAEKGKKKKVEVKDVPVVREFPQVFPDDLPGLPPSRDIDCRIDLIPGANPVAKAPYRLAPSEMRELSNQLQELLEKGFIRPSTSPWGARVLFVKKKDGSFRMCIDYRELNKLTIKNRYPLPRIDDLFDQLQGAACFSKIDLRSGYHQLRIQEEDIPKNCFSNPLWPLRIFCYALWSNQRTRGLYGPHESLV</sequence>
<feature type="region of interest" description="Disordered" evidence="2">
    <location>
        <begin position="403"/>
        <end position="425"/>
    </location>
</feature>
<feature type="compositionally biased region" description="Low complexity" evidence="2">
    <location>
        <begin position="406"/>
        <end position="422"/>
    </location>
</feature>
<dbReference type="Gramene" id="mRNA:HanXRQr2_Chr11g0484481">
    <property type="protein sequence ID" value="CDS:HanXRQr2_Chr11g0484481.1"/>
    <property type="gene ID" value="HanXRQr2_Chr11g0484481"/>
</dbReference>
<dbReference type="InterPro" id="IPR005162">
    <property type="entry name" value="Retrotrans_gag_dom"/>
</dbReference>
<keyword evidence="1" id="KW-0862">Zinc</keyword>
<organism evidence="4 5">
    <name type="scientific">Helianthus annuus</name>
    <name type="common">Common sunflower</name>
    <dbReference type="NCBI Taxonomy" id="4232"/>
    <lineage>
        <taxon>Eukaryota</taxon>
        <taxon>Viridiplantae</taxon>
        <taxon>Streptophyta</taxon>
        <taxon>Embryophyta</taxon>
        <taxon>Tracheophyta</taxon>
        <taxon>Spermatophyta</taxon>
        <taxon>Magnoliopsida</taxon>
        <taxon>eudicotyledons</taxon>
        <taxon>Gunneridae</taxon>
        <taxon>Pentapetalae</taxon>
        <taxon>asterids</taxon>
        <taxon>campanulids</taxon>
        <taxon>Asterales</taxon>
        <taxon>Asteraceae</taxon>
        <taxon>Asteroideae</taxon>
        <taxon>Heliantheae alliance</taxon>
        <taxon>Heliantheae</taxon>
        <taxon>Helianthus</taxon>
    </lineage>
</organism>
<dbReference type="Gene3D" id="4.10.60.10">
    <property type="entry name" value="Zinc finger, CCHC-type"/>
    <property type="match status" value="1"/>
</dbReference>
<protein>
    <submittedName>
        <fullName evidence="4">Nucleotidyltransferase, Ribonuclease H</fullName>
        <ecNumber evidence="4">2.7.7.-</ecNumber>
        <ecNumber evidence="4">3.1.26.4</ecNumber>
    </submittedName>
</protein>
<name>A0A9K3MZH9_HELAN</name>
<dbReference type="Pfam" id="PF00078">
    <property type="entry name" value="RVT_1"/>
    <property type="match status" value="1"/>
</dbReference>
<keyword evidence="5" id="KW-1185">Reference proteome</keyword>
<keyword evidence="1" id="KW-0479">Metal-binding</keyword>
<keyword evidence="1" id="KW-0863">Zinc-finger</keyword>
<dbReference type="EMBL" id="MNCJ02000326">
    <property type="protein sequence ID" value="KAF5781507.1"/>
    <property type="molecule type" value="Genomic_DNA"/>
</dbReference>
<reference evidence="4" key="1">
    <citation type="journal article" date="2017" name="Nature">
        <title>The sunflower genome provides insights into oil metabolism, flowering and Asterid evolution.</title>
        <authorList>
            <person name="Badouin H."/>
            <person name="Gouzy J."/>
            <person name="Grassa C.J."/>
            <person name="Murat F."/>
            <person name="Staton S.E."/>
            <person name="Cottret L."/>
            <person name="Lelandais-Briere C."/>
            <person name="Owens G.L."/>
            <person name="Carrere S."/>
            <person name="Mayjonade B."/>
            <person name="Legrand L."/>
            <person name="Gill N."/>
            <person name="Kane N.C."/>
            <person name="Bowers J.E."/>
            <person name="Hubner S."/>
            <person name="Bellec A."/>
            <person name="Berard A."/>
            <person name="Berges H."/>
            <person name="Blanchet N."/>
            <person name="Boniface M.C."/>
            <person name="Brunel D."/>
            <person name="Catrice O."/>
            <person name="Chaidir N."/>
            <person name="Claudel C."/>
            <person name="Donnadieu C."/>
            <person name="Faraut T."/>
            <person name="Fievet G."/>
            <person name="Helmstetter N."/>
            <person name="King M."/>
            <person name="Knapp S.J."/>
            <person name="Lai Z."/>
            <person name="Le Paslier M.C."/>
            <person name="Lippi Y."/>
            <person name="Lorenzon L."/>
            <person name="Mandel J.R."/>
            <person name="Marage G."/>
            <person name="Marchand G."/>
            <person name="Marquand E."/>
            <person name="Bret-Mestries E."/>
            <person name="Morien E."/>
            <person name="Nambeesan S."/>
            <person name="Nguyen T."/>
            <person name="Pegot-Espagnet P."/>
            <person name="Pouilly N."/>
            <person name="Raftis F."/>
            <person name="Sallet E."/>
            <person name="Schiex T."/>
            <person name="Thomas J."/>
            <person name="Vandecasteele C."/>
            <person name="Vares D."/>
            <person name="Vear F."/>
            <person name="Vautrin S."/>
            <person name="Crespi M."/>
            <person name="Mangin B."/>
            <person name="Burke J.M."/>
            <person name="Salse J."/>
            <person name="Munos S."/>
            <person name="Vincourt P."/>
            <person name="Rieseberg L.H."/>
            <person name="Langlade N.B."/>
        </authorList>
    </citation>
    <scope>NUCLEOTIDE SEQUENCE</scope>
    <source>
        <tissue evidence="4">Leaves</tissue>
    </source>
</reference>
<dbReference type="InterPro" id="IPR001878">
    <property type="entry name" value="Znf_CCHC"/>
</dbReference>
<dbReference type="Proteomes" id="UP000215914">
    <property type="component" value="Unassembled WGS sequence"/>
</dbReference>